<keyword evidence="5 9" id="KW-1133">Transmembrane helix</keyword>
<proteinExistence type="predicted"/>
<feature type="transmembrane region" description="Helical" evidence="10">
    <location>
        <begin position="99"/>
        <end position="119"/>
    </location>
</feature>
<dbReference type="InterPro" id="IPR002550">
    <property type="entry name" value="CNNM"/>
</dbReference>
<evidence type="ECO:0000256" key="7">
    <source>
        <dbReference type="ARBA" id="ARBA00023136"/>
    </source>
</evidence>
<dbReference type="InterPro" id="IPR000644">
    <property type="entry name" value="CBS_dom"/>
</dbReference>
<keyword evidence="6 8" id="KW-0129">CBS domain</keyword>
<evidence type="ECO:0000259" key="12">
    <source>
        <dbReference type="PROSITE" id="PS51846"/>
    </source>
</evidence>
<feature type="domain" description="CNNM transmembrane" evidence="12">
    <location>
        <begin position="1"/>
        <end position="196"/>
    </location>
</feature>
<dbReference type="SMART" id="SM01091">
    <property type="entry name" value="CorC_HlyC"/>
    <property type="match status" value="1"/>
</dbReference>
<dbReference type="InterPro" id="IPR016169">
    <property type="entry name" value="FAD-bd_PCMH_sub2"/>
</dbReference>
<dbReference type="SUPFAM" id="SSF54631">
    <property type="entry name" value="CBS-domain pair"/>
    <property type="match status" value="1"/>
</dbReference>
<dbReference type="RefSeq" id="WP_243488571.1">
    <property type="nucleotide sequence ID" value="NZ_CP063361.1"/>
</dbReference>
<dbReference type="PANTHER" id="PTHR43099">
    <property type="entry name" value="UPF0053 PROTEIN YRKA"/>
    <property type="match status" value="1"/>
</dbReference>
<evidence type="ECO:0000256" key="6">
    <source>
        <dbReference type="ARBA" id="ARBA00023122"/>
    </source>
</evidence>
<reference evidence="13 14" key="1">
    <citation type="submission" date="2020-10" db="EMBL/GenBank/DDBJ databases">
        <title>Genome analysis of Massilia species.</title>
        <authorList>
            <person name="Jung D.-H."/>
        </authorList>
    </citation>
    <scope>NUCLEOTIDE SEQUENCE [LARGE SCALE GENOMIC DNA]</scope>
    <source>
        <strain evidence="14">sipir</strain>
    </source>
</reference>
<evidence type="ECO:0000256" key="5">
    <source>
        <dbReference type="ARBA" id="ARBA00022989"/>
    </source>
</evidence>
<evidence type="ECO:0000313" key="14">
    <source>
        <dbReference type="Proteomes" id="UP000831532"/>
    </source>
</evidence>
<dbReference type="PROSITE" id="PS51371">
    <property type="entry name" value="CBS"/>
    <property type="match status" value="1"/>
</dbReference>
<evidence type="ECO:0000259" key="11">
    <source>
        <dbReference type="PROSITE" id="PS51371"/>
    </source>
</evidence>
<sequence length="445" mass="46694">MELLIILVLILLNGVFAMSELALVSARRVRLEKMAAGGRGGARTAMQLADDPGAFLSTVQVGITLIAIFNGAFGEASLAERLAPQVATLPLLAPYAREVALALVVAGITLASILLGELVPKRIAIQYPEAVAALIAPPLRALSRAMAPFVNLLSALSDLIMRGLGMGRPPDSAPTADDISGMLREGAEAGVLDKTESDIAARALRLDDLRLDALMTPRAALQLIDLDGERGANLARIAASPLSRFPVVRGDASQVLGVVDAGALLAQAITHGACEAIDIGAAMRPVLLVPRTVSARGLLEQLRQQKAELALVVDEHGELKGMVTLVDLMAALVGAPPGDDAREADAVRREDGSWLLDGAMPLARLREVLGVGHALPGEVSGAYQTLAGFVLEQLGHVPAASDRFVWERYRFEVVDMDRHRIDRVLVTPPEADADAAGGAAPATVE</sequence>
<gene>
    <name evidence="13" type="ORF">INH39_17330</name>
</gene>
<dbReference type="SUPFAM" id="SSF56176">
    <property type="entry name" value="FAD-binding/transporter-associated domain-like"/>
    <property type="match status" value="1"/>
</dbReference>
<dbReference type="InterPro" id="IPR046342">
    <property type="entry name" value="CBS_dom_sf"/>
</dbReference>
<keyword evidence="7 9" id="KW-0472">Membrane</keyword>
<keyword evidence="14" id="KW-1185">Reference proteome</keyword>
<dbReference type="Pfam" id="PF01595">
    <property type="entry name" value="CNNM"/>
    <property type="match status" value="1"/>
</dbReference>
<accession>A0ABY4A0Q8</accession>
<dbReference type="InterPro" id="IPR005170">
    <property type="entry name" value="Transptr-assoc_dom"/>
</dbReference>
<evidence type="ECO:0000256" key="10">
    <source>
        <dbReference type="SAM" id="Phobius"/>
    </source>
</evidence>
<comment type="subcellular location">
    <subcellularLocation>
        <location evidence="1">Cell membrane</location>
        <topology evidence="1">Multi-pass membrane protein</topology>
    </subcellularLocation>
</comment>
<dbReference type="Gene3D" id="3.30.465.10">
    <property type="match status" value="1"/>
</dbReference>
<dbReference type="Pfam" id="PF03471">
    <property type="entry name" value="CorC_HlyC"/>
    <property type="match status" value="1"/>
</dbReference>
<evidence type="ECO:0000256" key="3">
    <source>
        <dbReference type="ARBA" id="ARBA00022692"/>
    </source>
</evidence>
<keyword evidence="4" id="KW-0677">Repeat</keyword>
<name>A0ABY4A0Q8_9BURK</name>
<keyword evidence="3 9" id="KW-0812">Transmembrane</keyword>
<dbReference type="InterPro" id="IPR036318">
    <property type="entry name" value="FAD-bd_PCMH-like_sf"/>
</dbReference>
<evidence type="ECO:0000256" key="2">
    <source>
        <dbReference type="ARBA" id="ARBA00022475"/>
    </source>
</evidence>
<dbReference type="InterPro" id="IPR051676">
    <property type="entry name" value="UPF0053_domain"/>
</dbReference>
<dbReference type="CDD" id="cd04590">
    <property type="entry name" value="CBS_pair_CorC_HlyC_assoc"/>
    <property type="match status" value="1"/>
</dbReference>
<evidence type="ECO:0000256" key="8">
    <source>
        <dbReference type="PROSITE-ProRule" id="PRU00703"/>
    </source>
</evidence>
<keyword evidence="2" id="KW-1003">Cell membrane</keyword>
<evidence type="ECO:0000313" key="13">
    <source>
        <dbReference type="EMBL" id="UOD27299.1"/>
    </source>
</evidence>
<feature type="domain" description="CBS" evidence="11">
    <location>
        <begin position="282"/>
        <end position="341"/>
    </location>
</feature>
<protein>
    <submittedName>
        <fullName evidence="13">HlyC/CorC family transporter</fullName>
    </submittedName>
</protein>
<dbReference type="InterPro" id="IPR044751">
    <property type="entry name" value="Ion_transp-like_CBS"/>
</dbReference>
<dbReference type="PROSITE" id="PS51846">
    <property type="entry name" value="CNNM"/>
    <property type="match status" value="1"/>
</dbReference>
<evidence type="ECO:0000256" key="1">
    <source>
        <dbReference type="ARBA" id="ARBA00004651"/>
    </source>
</evidence>
<dbReference type="Pfam" id="PF00571">
    <property type="entry name" value="CBS"/>
    <property type="match status" value="1"/>
</dbReference>
<evidence type="ECO:0000256" key="4">
    <source>
        <dbReference type="ARBA" id="ARBA00022737"/>
    </source>
</evidence>
<organism evidence="13 14">
    <name type="scientific">Massilia violaceinigra</name>
    <dbReference type="NCBI Taxonomy" id="2045208"/>
    <lineage>
        <taxon>Bacteria</taxon>
        <taxon>Pseudomonadati</taxon>
        <taxon>Pseudomonadota</taxon>
        <taxon>Betaproteobacteria</taxon>
        <taxon>Burkholderiales</taxon>
        <taxon>Oxalobacteraceae</taxon>
        <taxon>Telluria group</taxon>
        <taxon>Massilia</taxon>
    </lineage>
</organism>
<dbReference type="EMBL" id="CP063361">
    <property type="protein sequence ID" value="UOD27299.1"/>
    <property type="molecule type" value="Genomic_DNA"/>
</dbReference>
<dbReference type="Proteomes" id="UP000831532">
    <property type="component" value="Chromosome"/>
</dbReference>
<dbReference type="PANTHER" id="PTHR43099:SF5">
    <property type="entry name" value="HLYC_CORC FAMILY TRANSPORTER"/>
    <property type="match status" value="1"/>
</dbReference>
<dbReference type="Gene3D" id="3.10.580.10">
    <property type="entry name" value="CBS-domain"/>
    <property type="match status" value="1"/>
</dbReference>
<evidence type="ECO:0000256" key="9">
    <source>
        <dbReference type="PROSITE-ProRule" id="PRU01193"/>
    </source>
</evidence>